<evidence type="ECO:0000256" key="1">
    <source>
        <dbReference type="ARBA" id="ARBA00004651"/>
    </source>
</evidence>
<dbReference type="GO" id="GO:0005886">
    <property type="term" value="C:plasma membrane"/>
    <property type="evidence" value="ECO:0007669"/>
    <property type="project" value="UniProtKB-SubCell"/>
</dbReference>
<evidence type="ECO:0000256" key="5">
    <source>
        <dbReference type="ARBA" id="ARBA00022692"/>
    </source>
</evidence>
<evidence type="ECO:0000256" key="7">
    <source>
        <dbReference type="ARBA" id="ARBA00023136"/>
    </source>
</evidence>
<feature type="transmembrane region" description="Helical" evidence="8">
    <location>
        <begin position="210"/>
        <end position="227"/>
    </location>
</feature>
<feature type="transmembrane region" description="Helical" evidence="8">
    <location>
        <begin position="86"/>
        <end position="105"/>
    </location>
</feature>
<comment type="subcellular location">
    <subcellularLocation>
        <location evidence="1">Cell membrane</location>
        <topology evidence="1">Multi-pass membrane protein</topology>
    </subcellularLocation>
</comment>
<dbReference type="GO" id="GO:0009103">
    <property type="term" value="P:lipopolysaccharide biosynthetic process"/>
    <property type="evidence" value="ECO:0007669"/>
    <property type="project" value="UniProtKB-ARBA"/>
</dbReference>
<keyword evidence="6 8" id="KW-1133">Transmembrane helix</keyword>
<sequence length="501" mass="57071">MFQLLSLKKNIDSLIAALAGFSIIFLYTRHGGIGLCPDGVVYTTTAKNILSRCQLIDFRHYALVEFPAFYPLFLSAIMLVTGLQPLVFGAILNALLFSIVIYISGSITEQFSHKSKWYKAAILSCIVLSPGLLEVYSMLWSETIFILFLLLFIIMMHRYFQMYSRKALIAAAVITSLACVTRYAGITIIGTGIILLLLDTKLAFPRKLKDIVLFGLISPLLLIINLLRNYMVGGTMTGIREKSFTPLSKNMHDAGAVFCDWLPFFNGHYNGAVWLTLFIVCFLAFIFLKQYFRKLQMVTYENIAVSFALFYLSFMIIIASISRFETLDSRFLSPAFIPLIWSCSNWMISSSQKIKRVNKKLMVIGAAAIFLCFQYGQLAADYETWDGVKDAGIPGYTENQWKYSPTVLYIQKDSLPFKKGYTIYSNAYDAVYFFTGRPGKFLPNKENKSKVQEFLNDSHCYVIWFDDGENPDLVGMNFITKVKKMKLVKQFDDGAIYEYYQ</sequence>
<feature type="transmembrane region" description="Helical" evidence="8">
    <location>
        <begin position="271"/>
        <end position="288"/>
    </location>
</feature>
<feature type="transmembrane region" description="Helical" evidence="8">
    <location>
        <begin position="361"/>
        <end position="380"/>
    </location>
</feature>
<dbReference type="PANTHER" id="PTHR33908:SF11">
    <property type="entry name" value="MEMBRANE PROTEIN"/>
    <property type="match status" value="1"/>
</dbReference>
<protein>
    <recommendedName>
        <fullName evidence="11">Glycosyltransferase RgtA/B/C/D-like domain-containing protein</fullName>
    </recommendedName>
</protein>
<dbReference type="RefSeq" id="WP_150415143.1">
    <property type="nucleotide sequence ID" value="NZ_VYQF01000003.1"/>
</dbReference>
<evidence type="ECO:0000256" key="3">
    <source>
        <dbReference type="ARBA" id="ARBA00022676"/>
    </source>
</evidence>
<evidence type="ECO:0000256" key="8">
    <source>
        <dbReference type="SAM" id="Phobius"/>
    </source>
</evidence>
<dbReference type="InterPro" id="IPR050297">
    <property type="entry name" value="LipidA_mod_glycosyltrf_83"/>
</dbReference>
<organism evidence="9 10">
    <name type="scientific">Ginsengibacter hankyongi</name>
    <dbReference type="NCBI Taxonomy" id="2607284"/>
    <lineage>
        <taxon>Bacteria</taxon>
        <taxon>Pseudomonadati</taxon>
        <taxon>Bacteroidota</taxon>
        <taxon>Chitinophagia</taxon>
        <taxon>Chitinophagales</taxon>
        <taxon>Chitinophagaceae</taxon>
        <taxon>Ginsengibacter</taxon>
    </lineage>
</organism>
<name>A0A5J5IFD6_9BACT</name>
<accession>A0A5J5IFD6</accession>
<evidence type="ECO:0000256" key="4">
    <source>
        <dbReference type="ARBA" id="ARBA00022679"/>
    </source>
</evidence>
<keyword evidence="7 8" id="KW-0472">Membrane</keyword>
<keyword evidence="5 8" id="KW-0812">Transmembrane</keyword>
<keyword evidence="2" id="KW-1003">Cell membrane</keyword>
<feature type="transmembrane region" description="Helical" evidence="8">
    <location>
        <begin position="300"/>
        <end position="319"/>
    </location>
</feature>
<dbReference type="Proteomes" id="UP000326903">
    <property type="component" value="Unassembled WGS sequence"/>
</dbReference>
<dbReference type="PANTHER" id="PTHR33908">
    <property type="entry name" value="MANNOSYLTRANSFERASE YKCB-RELATED"/>
    <property type="match status" value="1"/>
</dbReference>
<dbReference type="EMBL" id="VYQF01000003">
    <property type="protein sequence ID" value="KAA9038469.1"/>
    <property type="molecule type" value="Genomic_DNA"/>
</dbReference>
<keyword evidence="10" id="KW-1185">Reference proteome</keyword>
<keyword evidence="3" id="KW-0328">Glycosyltransferase</keyword>
<reference evidence="9 10" key="1">
    <citation type="submission" date="2019-09" db="EMBL/GenBank/DDBJ databases">
        <title>Draft genome sequence of Ginsengibacter sp. BR5-29.</title>
        <authorList>
            <person name="Im W.-T."/>
        </authorList>
    </citation>
    <scope>NUCLEOTIDE SEQUENCE [LARGE SCALE GENOMIC DNA]</scope>
    <source>
        <strain evidence="9 10">BR5-29</strain>
    </source>
</reference>
<evidence type="ECO:0000313" key="9">
    <source>
        <dbReference type="EMBL" id="KAA9038469.1"/>
    </source>
</evidence>
<evidence type="ECO:0000256" key="6">
    <source>
        <dbReference type="ARBA" id="ARBA00022989"/>
    </source>
</evidence>
<feature type="transmembrane region" description="Helical" evidence="8">
    <location>
        <begin position="168"/>
        <end position="198"/>
    </location>
</feature>
<feature type="transmembrane region" description="Helical" evidence="8">
    <location>
        <begin position="61"/>
        <end position="80"/>
    </location>
</feature>
<evidence type="ECO:0000313" key="10">
    <source>
        <dbReference type="Proteomes" id="UP000326903"/>
    </source>
</evidence>
<proteinExistence type="predicted"/>
<comment type="caution">
    <text evidence="9">The sequence shown here is derived from an EMBL/GenBank/DDBJ whole genome shotgun (WGS) entry which is preliminary data.</text>
</comment>
<dbReference type="GO" id="GO:0016763">
    <property type="term" value="F:pentosyltransferase activity"/>
    <property type="evidence" value="ECO:0007669"/>
    <property type="project" value="TreeGrafter"/>
</dbReference>
<dbReference type="AlphaFoldDB" id="A0A5J5IFD6"/>
<keyword evidence="4" id="KW-0808">Transferase</keyword>
<gene>
    <name evidence="9" type="ORF">FW778_12970</name>
</gene>
<evidence type="ECO:0000256" key="2">
    <source>
        <dbReference type="ARBA" id="ARBA00022475"/>
    </source>
</evidence>
<feature type="transmembrane region" description="Helical" evidence="8">
    <location>
        <begin position="117"/>
        <end position="133"/>
    </location>
</feature>
<evidence type="ECO:0008006" key="11">
    <source>
        <dbReference type="Google" id="ProtNLM"/>
    </source>
</evidence>
<feature type="transmembrane region" description="Helical" evidence="8">
    <location>
        <begin position="139"/>
        <end position="156"/>
    </location>
</feature>